<proteinExistence type="predicted"/>
<comment type="caution">
    <text evidence="5">The sequence shown here is derived from an EMBL/GenBank/DDBJ whole genome shotgun (WGS) entry which is preliminary data.</text>
</comment>
<dbReference type="GO" id="GO:0030313">
    <property type="term" value="C:cell envelope"/>
    <property type="evidence" value="ECO:0007669"/>
    <property type="project" value="UniProtKB-SubCell"/>
</dbReference>
<dbReference type="InterPro" id="IPR017937">
    <property type="entry name" value="Thioredoxin_CS"/>
</dbReference>
<dbReference type="Pfam" id="PF08534">
    <property type="entry name" value="Redoxin"/>
    <property type="match status" value="1"/>
</dbReference>
<comment type="subcellular location">
    <subcellularLocation>
        <location evidence="1">Cell envelope</location>
    </subcellularLocation>
</comment>
<dbReference type="Gene3D" id="3.40.30.10">
    <property type="entry name" value="Glutaredoxin"/>
    <property type="match status" value="1"/>
</dbReference>
<dbReference type="CDD" id="cd02966">
    <property type="entry name" value="TlpA_like_family"/>
    <property type="match status" value="1"/>
</dbReference>
<gene>
    <name evidence="5" type="ORF">JI739_21240</name>
</gene>
<sequence length="179" mass="19292">MARAETRRTLLLAGAGGVALLAGGAVGWKRWSVGTGQDAVPADFWTRRFEAPAGGMLDMSSLRGKHLLVNFWATWCPPCVEEMPLLDRFRSEHAGSGWEVVGLAVDQAPAVRKFLSRTPVSFPIGLAGLEGTELGRTFGNQHGGLPFTVLVGPDGRVLQRRIGQLSAEELSRWRAQASV</sequence>
<dbReference type="GO" id="GO:0015036">
    <property type="term" value="F:disulfide oxidoreductase activity"/>
    <property type="evidence" value="ECO:0007669"/>
    <property type="project" value="UniProtKB-ARBA"/>
</dbReference>
<dbReference type="PANTHER" id="PTHR42852:SF13">
    <property type="entry name" value="PROTEIN DIPZ"/>
    <property type="match status" value="1"/>
</dbReference>
<reference evidence="5" key="1">
    <citation type="submission" date="2021-01" db="EMBL/GenBank/DDBJ databases">
        <title>Ramlibacter sp. strain AW1 16S ribosomal RNA gene Genome sequencing and assembly.</title>
        <authorList>
            <person name="Kang M."/>
        </authorList>
    </citation>
    <scope>NUCLEOTIDE SEQUENCE</scope>
    <source>
        <strain evidence="5">AW1</strain>
    </source>
</reference>
<protein>
    <submittedName>
        <fullName evidence="5">TlpA family protein disulfide reductase</fullName>
    </submittedName>
</protein>
<dbReference type="InterPro" id="IPR013740">
    <property type="entry name" value="Redoxin"/>
</dbReference>
<evidence type="ECO:0000256" key="3">
    <source>
        <dbReference type="ARBA" id="ARBA00023284"/>
    </source>
</evidence>
<dbReference type="AlphaFoldDB" id="A0A936ZK83"/>
<dbReference type="RefSeq" id="WP_201686010.1">
    <property type="nucleotide sequence ID" value="NZ_JAEQNA010000010.1"/>
</dbReference>
<dbReference type="EMBL" id="JAEQNA010000010">
    <property type="protein sequence ID" value="MBL0422874.1"/>
    <property type="molecule type" value="Genomic_DNA"/>
</dbReference>
<name>A0A936ZK83_9BURK</name>
<feature type="domain" description="Thioredoxin" evidence="4">
    <location>
        <begin position="33"/>
        <end position="179"/>
    </location>
</feature>
<keyword evidence="6" id="KW-1185">Reference proteome</keyword>
<evidence type="ECO:0000256" key="1">
    <source>
        <dbReference type="ARBA" id="ARBA00004196"/>
    </source>
</evidence>
<dbReference type="PANTHER" id="PTHR42852">
    <property type="entry name" value="THIOL:DISULFIDE INTERCHANGE PROTEIN DSBE"/>
    <property type="match status" value="1"/>
</dbReference>
<evidence type="ECO:0000256" key="2">
    <source>
        <dbReference type="ARBA" id="ARBA00022748"/>
    </source>
</evidence>
<dbReference type="InterPro" id="IPR050553">
    <property type="entry name" value="Thioredoxin_ResA/DsbE_sf"/>
</dbReference>
<dbReference type="InterPro" id="IPR036249">
    <property type="entry name" value="Thioredoxin-like_sf"/>
</dbReference>
<keyword evidence="2" id="KW-0201">Cytochrome c-type biogenesis</keyword>
<dbReference type="InterPro" id="IPR013766">
    <property type="entry name" value="Thioredoxin_domain"/>
</dbReference>
<accession>A0A936ZK83</accession>
<keyword evidence="3" id="KW-0676">Redox-active center</keyword>
<dbReference type="PROSITE" id="PS51352">
    <property type="entry name" value="THIOREDOXIN_2"/>
    <property type="match status" value="1"/>
</dbReference>
<dbReference type="GO" id="GO:0017004">
    <property type="term" value="P:cytochrome complex assembly"/>
    <property type="evidence" value="ECO:0007669"/>
    <property type="project" value="UniProtKB-KW"/>
</dbReference>
<dbReference type="PROSITE" id="PS00194">
    <property type="entry name" value="THIOREDOXIN_1"/>
    <property type="match status" value="1"/>
</dbReference>
<evidence type="ECO:0000259" key="4">
    <source>
        <dbReference type="PROSITE" id="PS51352"/>
    </source>
</evidence>
<dbReference type="Proteomes" id="UP000613011">
    <property type="component" value="Unassembled WGS sequence"/>
</dbReference>
<evidence type="ECO:0000313" key="5">
    <source>
        <dbReference type="EMBL" id="MBL0422874.1"/>
    </source>
</evidence>
<dbReference type="SUPFAM" id="SSF52833">
    <property type="entry name" value="Thioredoxin-like"/>
    <property type="match status" value="1"/>
</dbReference>
<organism evidence="5 6">
    <name type="scientific">Ramlibacter aurantiacus</name>
    <dbReference type="NCBI Taxonomy" id="2801330"/>
    <lineage>
        <taxon>Bacteria</taxon>
        <taxon>Pseudomonadati</taxon>
        <taxon>Pseudomonadota</taxon>
        <taxon>Betaproteobacteria</taxon>
        <taxon>Burkholderiales</taxon>
        <taxon>Comamonadaceae</taxon>
        <taxon>Ramlibacter</taxon>
    </lineage>
</organism>
<evidence type="ECO:0000313" key="6">
    <source>
        <dbReference type="Proteomes" id="UP000613011"/>
    </source>
</evidence>